<name>A0ABT7B8U4_9CYAN</name>
<evidence type="ECO:0000256" key="1">
    <source>
        <dbReference type="ARBA" id="ARBA00022737"/>
    </source>
</evidence>
<dbReference type="PROSITE" id="PS50005">
    <property type="entry name" value="TPR"/>
    <property type="match status" value="3"/>
</dbReference>
<evidence type="ECO:0000256" key="2">
    <source>
        <dbReference type="ARBA" id="ARBA00022803"/>
    </source>
</evidence>
<gene>
    <name evidence="5" type="ORF">PMG25_15960</name>
</gene>
<dbReference type="SMART" id="SM00028">
    <property type="entry name" value="TPR"/>
    <property type="match status" value="4"/>
</dbReference>
<evidence type="ECO:0000313" key="5">
    <source>
        <dbReference type="EMBL" id="MDJ1175585.1"/>
    </source>
</evidence>
<dbReference type="PANTHER" id="PTHR44943:SF8">
    <property type="entry name" value="TPR REPEAT-CONTAINING PROTEIN MJ0263"/>
    <property type="match status" value="1"/>
</dbReference>
<comment type="caution">
    <text evidence="5">The sequence shown here is derived from an EMBL/GenBank/DDBJ whole genome shotgun (WGS) entry which is preliminary data.</text>
</comment>
<feature type="repeat" description="TPR" evidence="3">
    <location>
        <begin position="353"/>
        <end position="386"/>
    </location>
</feature>
<feature type="region of interest" description="Disordered" evidence="4">
    <location>
        <begin position="129"/>
        <end position="206"/>
    </location>
</feature>
<dbReference type="InterPro" id="IPR011990">
    <property type="entry name" value="TPR-like_helical_dom_sf"/>
</dbReference>
<organism evidence="5 6">
    <name type="scientific">Roseofilum capinflatum BLCC-M114</name>
    <dbReference type="NCBI Taxonomy" id="3022440"/>
    <lineage>
        <taxon>Bacteria</taxon>
        <taxon>Bacillati</taxon>
        <taxon>Cyanobacteriota</taxon>
        <taxon>Cyanophyceae</taxon>
        <taxon>Desertifilales</taxon>
        <taxon>Desertifilaceae</taxon>
        <taxon>Roseofilum</taxon>
        <taxon>Roseofilum capinflatum</taxon>
    </lineage>
</organism>
<protein>
    <submittedName>
        <fullName evidence="5">Tetratricopeptide repeat protein</fullName>
    </submittedName>
</protein>
<dbReference type="PROSITE" id="PS50293">
    <property type="entry name" value="TPR_REGION"/>
    <property type="match status" value="1"/>
</dbReference>
<proteinExistence type="predicted"/>
<feature type="repeat" description="TPR" evidence="3">
    <location>
        <begin position="319"/>
        <end position="352"/>
    </location>
</feature>
<evidence type="ECO:0000256" key="4">
    <source>
        <dbReference type="SAM" id="MobiDB-lite"/>
    </source>
</evidence>
<dbReference type="Pfam" id="PF13431">
    <property type="entry name" value="TPR_17"/>
    <property type="match status" value="1"/>
</dbReference>
<dbReference type="Pfam" id="PF13414">
    <property type="entry name" value="TPR_11"/>
    <property type="match status" value="1"/>
</dbReference>
<keyword evidence="2 3" id="KW-0802">TPR repeat</keyword>
<keyword evidence="6" id="KW-1185">Reference proteome</keyword>
<accession>A0ABT7B8U4</accession>
<dbReference type="InterPro" id="IPR019734">
    <property type="entry name" value="TPR_rpt"/>
</dbReference>
<feature type="repeat" description="TPR" evidence="3">
    <location>
        <begin position="285"/>
        <end position="318"/>
    </location>
</feature>
<dbReference type="EMBL" id="JAQOSO010000084">
    <property type="protein sequence ID" value="MDJ1175585.1"/>
    <property type="molecule type" value="Genomic_DNA"/>
</dbReference>
<dbReference type="InterPro" id="IPR051685">
    <property type="entry name" value="Ycf3/AcsC/BcsC/TPR_MFPF"/>
</dbReference>
<dbReference type="SUPFAM" id="SSF48452">
    <property type="entry name" value="TPR-like"/>
    <property type="match status" value="1"/>
</dbReference>
<dbReference type="Gene3D" id="1.25.40.10">
    <property type="entry name" value="Tetratricopeptide repeat domain"/>
    <property type="match status" value="1"/>
</dbReference>
<sequence>MLDWRKLWRSLFARLARWWKTLWQKLRGFPPSAGSDAPVGPPLSYTHYEFLFHELLEGVSNQGWGQAEIRDFFRQWQERTTEREWLGWLERFGERVLGSRAPNLELAERMVQLRAVYPEPLGQLAGEIGSALLQRPREPDRGEELKREEEPEVKEPPLEVEKEPVNMPPPVSEKPPISRPPEQPTKPKESPKPVQKLPEPSPEFPSVIPSLNSLSGVLRLLQLRPQMAQQLAKQMGIEESNPENVLQELQVRALMKSSVKQEKQGNLGGAIAYLDRAIDINSQSAIAWGMKGDLLFKSQRFEQAIAAYNRATTLNPDDEQTWYNRGMAAFELQQFELALSSFERSLDLQPNFYPAWKNKAISLLNLGRYQEALEVCHRTLEKEPNDPVLQTCRDKAQENLEKENRP</sequence>
<evidence type="ECO:0000256" key="3">
    <source>
        <dbReference type="PROSITE-ProRule" id="PRU00339"/>
    </source>
</evidence>
<dbReference type="PANTHER" id="PTHR44943">
    <property type="entry name" value="CELLULOSE SYNTHASE OPERON PROTEIN C"/>
    <property type="match status" value="1"/>
</dbReference>
<dbReference type="RefSeq" id="WP_283767885.1">
    <property type="nucleotide sequence ID" value="NZ_JAQOSO010000084.1"/>
</dbReference>
<feature type="compositionally biased region" description="Basic and acidic residues" evidence="4">
    <location>
        <begin position="135"/>
        <end position="164"/>
    </location>
</feature>
<reference evidence="5 6" key="1">
    <citation type="submission" date="2023-01" db="EMBL/GenBank/DDBJ databases">
        <title>Novel diversity within Roseofilum (Cyanobacteria; Desertifilaceae) from marine benthic mats with descriptions of four novel species.</title>
        <authorList>
            <person name="Wang Y."/>
            <person name="Berthold D.E."/>
            <person name="Hu J."/>
            <person name="Lefler F.W."/>
            <person name="Laughinghouse H.D. IV."/>
        </authorList>
    </citation>
    <scope>NUCLEOTIDE SEQUENCE [LARGE SCALE GENOMIC DNA]</scope>
    <source>
        <strain evidence="5 6">BLCC-M114</strain>
    </source>
</reference>
<keyword evidence="1" id="KW-0677">Repeat</keyword>
<dbReference type="Proteomes" id="UP001235849">
    <property type="component" value="Unassembled WGS sequence"/>
</dbReference>
<feature type="compositionally biased region" description="Pro residues" evidence="4">
    <location>
        <begin position="166"/>
        <end position="184"/>
    </location>
</feature>
<evidence type="ECO:0000313" key="6">
    <source>
        <dbReference type="Proteomes" id="UP001235849"/>
    </source>
</evidence>